<dbReference type="InterPro" id="IPR036291">
    <property type="entry name" value="NAD(P)-bd_dom_sf"/>
</dbReference>
<evidence type="ECO:0000313" key="3">
    <source>
        <dbReference type="Proteomes" id="UP000315103"/>
    </source>
</evidence>
<dbReference type="RefSeq" id="WP_145288709.1">
    <property type="nucleotide sequence ID" value="NZ_VMSJ01000003.1"/>
</dbReference>
<feature type="domain" description="NAD(P)-binding" evidence="1">
    <location>
        <begin position="7"/>
        <end position="190"/>
    </location>
</feature>
<accession>A0A558AU09</accession>
<dbReference type="OrthoDB" id="9803892at2"/>
<evidence type="ECO:0000313" key="2">
    <source>
        <dbReference type="EMBL" id="TVT27757.1"/>
    </source>
</evidence>
<dbReference type="AlphaFoldDB" id="A0A558AU09"/>
<dbReference type="InterPro" id="IPR016040">
    <property type="entry name" value="NAD(P)-bd_dom"/>
</dbReference>
<reference evidence="2 3" key="1">
    <citation type="submission" date="2019-07" db="EMBL/GenBank/DDBJ databases">
        <title>Salinicoccus cyprini sp. nov., isolated from gastro-intestinal tract of mirror carp, Cyprinus carpio var. specularis, collected from Gobind Sagar Reservoir, Himachal Pradesh, India.</title>
        <authorList>
            <person name="Talwar C."/>
            <person name="Singh A.K."/>
            <person name="Lal R."/>
            <person name="Negi R.K."/>
        </authorList>
    </citation>
    <scope>NUCLEOTIDE SEQUENCE [LARGE SCALE GENOMIC DNA]</scope>
    <source>
        <strain evidence="2 3">CT19</strain>
    </source>
</reference>
<dbReference type="Pfam" id="PF13460">
    <property type="entry name" value="NAD_binding_10"/>
    <property type="match status" value="1"/>
</dbReference>
<dbReference type="CDD" id="cd05243">
    <property type="entry name" value="SDR_a5"/>
    <property type="match status" value="1"/>
</dbReference>
<protein>
    <submittedName>
        <fullName evidence="2">SDR family oxidoreductase</fullName>
    </submittedName>
</protein>
<dbReference type="SUPFAM" id="SSF51735">
    <property type="entry name" value="NAD(P)-binding Rossmann-fold domains"/>
    <property type="match status" value="1"/>
</dbReference>
<gene>
    <name evidence="2" type="ORF">FO441_08605</name>
</gene>
<proteinExistence type="predicted"/>
<name>A0A558AU09_9STAP</name>
<sequence length="219" mass="23349">MKVAIIGANGKVGSRLGQLLAERGDEPVGYIRKKEQAPDLEALRMKTNVADLVETDVAEYASMLEGTDVVVFAAGAGGAGVDATKAVDGEGVSKMIAAAENAGVERFLLVSAFPDAWRDKDMPDSFEFYMKMKRKADAGLAKSSLDWTILRPGTLTDDPGTGKVKLGPVIPYGQVSRDDVAAVLAELINNDETARLVLELTEGETPIQEAVADQKRPLQ</sequence>
<keyword evidence="3" id="KW-1185">Reference proteome</keyword>
<dbReference type="Gene3D" id="3.40.50.720">
    <property type="entry name" value="NAD(P)-binding Rossmann-like Domain"/>
    <property type="match status" value="1"/>
</dbReference>
<dbReference type="EMBL" id="VMSJ01000003">
    <property type="protein sequence ID" value="TVT27757.1"/>
    <property type="molecule type" value="Genomic_DNA"/>
</dbReference>
<organism evidence="2 3">
    <name type="scientific">Salinicoccus cyprini</name>
    <dbReference type="NCBI Taxonomy" id="2493691"/>
    <lineage>
        <taxon>Bacteria</taxon>
        <taxon>Bacillati</taxon>
        <taxon>Bacillota</taxon>
        <taxon>Bacilli</taxon>
        <taxon>Bacillales</taxon>
        <taxon>Staphylococcaceae</taxon>
        <taxon>Salinicoccus</taxon>
    </lineage>
</organism>
<dbReference type="PANTHER" id="PTHR15020">
    <property type="entry name" value="FLAVIN REDUCTASE-RELATED"/>
    <property type="match status" value="1"/>
</dbReference>
<evidence type="ECO:0000259" key="1">
    <source>
        <dbReference type="Pfam" id="PF13460"/>
    </source>
</evidence>
<comment type="caution">
    <text evidence="2">The sequence shown here is derived from an EMBL/GenBank/DDBJ whole genome shotgun (WGS) entry which is preliminary data.</text>
</comment>
<dbReference type="Proteomes" id="UP000315103">
    <property type="component" value="Unassembled WGS sequence"/>
</dbReference>
<dbReference type="PANTHER" id="PTHR15020:SF50">
    <property type="entry name" value="UPF0659 PROTEIN YMR090W"/>
    <property type="match status" value="1"/>
</dbReference>